<dbReference type="AlphaFoldDB" id="A0A7W5GCF0"/>
<evidence type="ECO:0000313" key="2">
    <source>
        <dbReference type="Proteomes" id="UP000518605"/>
    </source>
</evidence>
<accession>A0A7W5GCF0</accession>
<dbReference type="Proteomes" id="UP000518605">
    <property type="component" value="Unassembled WGS sequence"/>
</dbReference>
<organism evidence="1 2">
    <name type="scientific">Paenibacillus endophyticus</name>
    <dbReference type="NCBI Taxonomy" id="1294268"/>
    <lineage>
        <taxon>Bacteria</taxon>
        <taxon>Bacillati</taxon>
        <taxon>Bacillota</taxon>
        <taxon>Bacilli</taxon>
        <taxon>Bacillales</taxon>
        <taxon>Paenibacillaceae</taxon>
        <taxon>Paenibacillus</taxon>
    </lineage>
</organism>
<dbReference type="RefSeq" id="WP_183568802.1">
    <property type="nucleotide sequence ID" value="NZ_CBCSLB010000018.1"/>
</dbReference>
<evidence type="ECO:0000313" key="1">
    <source>
        <dbReference type="EMBL" id="MBB3154766.1"/>
    </source>
</evidence>
<dbReference type="EMBL" id="JACHXW010000018">
    <property type="protein sequence ID" value="MBB3154766.1"/>
    <property type="molecule type" value="Genomic_DNA"/>
</dbReference>
<protein>
    <submittedName>
        <fullName evidence="1">Uncharacterized protein</fullName>
    </submittedName>
</protein>
<sequence length="51" mass="5841">MVTYVCLGLLFLFVSINVIRYRSKQKQAPSPEQLSKLVLSILKSSGQRDRE</sequence>
<reference evidence="1 2" key="1">
    <citation type="submission" date="2020-08" db="EMBL/GenBank/DDBJ databases">
        <title>Genomic Encyclopedia of Type Strains, Phase III (KMG-III): the genomes of soil and plant-associated and newly described type strains.</title>
        <authorList>
            <person name="Whitman W."/>
        </authorList>
    </citation>
    <scope>NUCLEOTIDE SEQUENCE [LARGE SCALE GENOMIC DNA]</scope>
    <source>
        <strain evidence="1 2">CECT 8234</strain>
    </source>
</reference>
<proteinExistence type="predicted"/>
<gene>
    <name evidence="1" type="ORF">FHS16_004848</name>
</gene>
<name>A0A7W5GCF0_9BACL</name>
<keyword evidence="2" id="KW-1185">Reference proteome</keyword>
<comment type="caution">
    <text evidence="1">The sequence shown here is derived from an EMBL/GenBank/DDBJ whole genome shotgun (WGS) entry which is preliminary data.</text>
</comment>